<gene>
    <name evidence="2" type="ORF">NCTC10207_02169</name>
</gene>
<evidence type="ECO:0000313" key="2">
    <source>
        <dbReference type="EMBL" id="VEI24614.1"/>
    </source>
</evidence>
<dbReference type="RefSeq" id="WP_126500643.1">
    <property type="nucleotide sequence ID" value="NZ_LR134479.1"/>
</dbReference>
<organism evidence="2 3">
    <name type="scientific">Rothia aeria</name>
    <dbReference type="NCBI Taxonomy" id="172042"/>
    <lineage>
        <taxon>Bacteria</taxon>
        <taxon>Bacillati</taxon>
        <taxon>Actinomycetota</taxon>
        <taxon>Actinomycetes</taxon>
        <taxon>Micrococcales</taxon>
        <taxon>Micrococcaceae</taxon>
        <taxon>Rothia</taxon>
    </lineage>
</organism>
<dbReference type="Pfam" id="PF14267">
    <property type="entry name" value="DUF4357"/>
    <property type="match status" value="1"/>
</dbReference>
<protein>
    <recommendedName>
        <fullName evidence="1">DUF4357 domain-containing protein</fullName>
    </recommendedName>
</protein>
<reference evidence="2 3" key="1">
    <citation type="submission" date="2018-12" db="EMBL/GenBank/DDBJ databases">
        <authorList>
            <consortium name="Pathogen Informatics"/>
        </authorList>
    </citation>
    <scope>NUCLEOTIDE SEQUENCE [LARGE SCALE GENOMIC DNA]</scope>
    <source>
        <strain evidence="2 3">NCTC10207</strain>
    </source>
</reference>
<dbReference type="AlphaFoldDB" id="A0A7Z9A4Q9"/>
<feature type="domain" description="DUF4357" evidence="1">
    <location>
        <begin position="247"/>
        <end position="282"/>
    </location>
</feature>
<sequence>MQKTIQLFLMDGDATGRIKASLTNWTGLVYSLPRTHLEQSKRERKELHSTGVYFLLGKSEENNQDIIYIGQAGERENGKGLLGRIEEHERSKEFWNRAILVLTSNNSFGATDITYLERSFYDLALKSGRYSLENNQVPSHGNVTEEKKAELDEFIEYVRLVVGSMGYRMFEPMLPESQQKQNQNDPEAQSLHIQLGGATIAYGQRNDEGFVLHTGSKLIVPKKSFPPSLLKKREELENAYKIVSGKTTEDILFPAPSTAATFVLGRSANGLDMWKDKNGKTLGDIMKSDNS</sequence>
<evidence type="ECO:0000259" key="1">
    <source>
        <dbReference type="Pfam" id="PF14267"/>
    </source>
</evidence>
<dbReference type="EMBL" id="LR134479">
    <property type="protein sequence ID" value="VEI24614.1"/>
    <property type="molecule type" value="Genomic_DNA"/>
</dbReference>
<accession>A0A7Z9A4Q9</accession>
<dbReference type="InterPro" id="IPR025579">
    <property type="entry name" value="DUF4357"/>
</dbReference>
<name>A0A7Z9A4Q9_9MICC</name>
<dbReference type="Proteomes" id="UP000282386">
    <property type="component" value="Chromosome"/>
</dbReference>
<proteinExistence type="predicted"/>
<dbReference type="CDD" id="cd10447">
    <property type="entry name" value="GIY-YIG_unchar_2"/>
    <property type="match status" value="1"/>
</dbReference>
<evidence type="ECO:0000313" key="3">
    <source>
        <dbReference type="Proteomes" id="UP000282386"/>
    </source>
</evidence>